<evidence type="ECO:0008006" key="3">
    <source>
        <dbReference type="Google" id="ProtNLM"/>
    </source>
</evidence>
<name>A0ABV6YTV7_UNCC1</name>
<sequence length="145" mass="16332">MELTTFGAIMKFAMDREKSLQTLVEKTISSDAGQVYLELLQSLLSDCKKSLKLLERTRREGINEMVLLPISDLEETPYLDPEHPETFEDAQAMGLCLEMTLDRITLFYQAAAAKLPNETASKAFNRLADKKLKLLKSIQGKLCST</sequence>
<gene>
    <name evidence="1" type="ORF">ACFL27_04785</name>
</gene>
<dbReference type="Proteomes" id="UP001594351">
    <property type="component" value="Unassembled WGS sequence"/>
</dbReference>
<organism evidence="1 2">
    <name type="scientific">candidate division CSSED10-310 bacterium</name>
    <dbReference type="NCBI Taxonomy" id="2855610"/>
    <lineage>
        <taxon>Bacteria</taxon>
        <taxon>Bacteria division CSSED10-310</taxon>
    </lineage>
</organism>
<evidence type="ECO:0000313" key="1">
    <source>
        <dbReference type="EMBL" id="MFC1849508.1"/>
    </source>
</evidence>
<accession>A0ABV6YTV7</accession>
<evidence type="ECO:0000313" key="2">
    <source>
        <dbReference type="Proteomes" id="UP001594351"/>
    </source>
</evidence>
<protein>
    <recommendedName>
        <fullName evidence="3">Rubrerythrin diiron-binding domain-containing protein</fullName>
    </recommendedName>
</protein>
<keyword evidence="2" id="KW-1185">Reference proteome</keyword>
<reference evidence="1 2" key="1">
    <citation type="submission" date="2024-09" db="EMBL/GenBank/DDBJ databases">
        <title>Laminarin stimulates single cell rates of sulfate reduction while oxygen inhibits transcriptomic activity in coastal marine sediment.</title>
        <authorList>
            <person name="Lindsay M."/>
            <person name="Orcutt B."/>
            <person name="Emerson D."/>
            <person name="Stepanauskas R."/>
            <person name="D'Angelo T."/>
        </authorList>
    </citation>
    <scope>NUCLEOTIDE SEQUENCE [LARGE SCALE GENOMIC DNA]</scope>
    <source>
        <strain evidence="1">SAG AM-311-K15</strain>
    </source>
</reference>
<dbReference type="EMBL" id="JBHPBY010000042">
    <property type="protein sequence ID" value="MFC1849508.1"/>
    <property type="molecule type" value="Genomic_DNA"/>
</dbReference>
<proteinExistence type="predicted"/>
<comment type="caution">
    <text evidence="1">The sequence shown here is derived from an EMBL/GenBank/DDBJ whole genome shotgun (WGS) entry which is preliminary data.</text>
</comment>